<dbReference type="GO" id="GO:0006355">
    <property type="term" value="P:regulation of DNA-templated transcription"/>
    <property type="evidence" value="ECO:0007669"/>
    <property type="project" value="InterPro"/>
</dbReference>
<dbReference type="SUPFAM" id="SSF52172">
    <property type="entry name" value="CheY-like"/>
    <property type="match status" value="1"/>
</dbReference>
<comment type="caution">
    <text evidence="4">The sequence shown here is derived from an EMBL/GenBank/DDBJ whole genome shotgun (WGS) entry which is preliminary data.</text>
</comment>
<dbReference type="PANTHER" id="PTHR43214:SF43">
    <property type="entry name" value="TWO-COMPONENT RESPONSE REGULATOR"/>
    <property type="match status" value="1"/>
</dbReference>
<feature type="domain" description="Response regulatory" evidence="3">
    <location>
        <begin position="5"/>
        <end position="121"/>
    </location>
</feature>
<dbReference type="SMART" id="SM00448">
    <property type="entry name" value="REC"/>
    <property type="match status" value="1"/>
</dbReference>
<keyword evidence="1" id="KW-0597">Phosphoprotein</keyword>
<evidence type="ECO:0000256" key="1">
    <source>
        <dbReference type="ARBA" id="ARBA00022553"/>
    </source>
</evidence>
<organism evidence="4">
    <name type="scientific">marine sediment metagenome</name>
    <dbReference type="NCBI Taxonomy" id="412755"/>
    <lineage>
        <taxon>unclassified sequences</taxon>
        <taxon>metagenomes</taxon>
        <taxon>ecological metagenomes</taxon>
    </lineage>
</organism>
<dbReference type="InterPro" id="IPR058245">
    <property type="entry name" value="NreC/VraR/RcsB-like_REC"/>
</dbReference>
<dbReference type="Gene3D" id="3.40.50.2300">
    <property type="match status" value="1"/>
</dbReference>
<evidence type="ECO:0000313" key="4">
    <source>
        <dbReference type="EMBL" id="GAI16107.1"/>
    </source>
</evidence>
<dbReference type="InterPro" id="IPR000792">
    <property type="entry name" value="Tscrpt_reg_LuxR_C"/>
</dbReference>
<keyword evidence="2" id="KW-0238">DNA-binding</keyword>
<dbReference type="InterPro" id="IPR011006">
    <property type="entry name" value="CheY-like_superfamily"/>
</dbReference>
<dbReference type="EMBL" id="BARV01008072">
    <property type="protein sequence ID" value="GAI16107.1"/>
    <property type="molecule type" value="Genomic_DNA"/>
</dbReference>
<proteinExistence type="predicted"/>
<accession>X1L9W9</accession>
<name>X1L9W9_9ZZZZ</name>
<dbReference type="PANTHER" id="PTHR43214">
    <property type="entry name" value="TWO-COMPONENT RESPONSE REGULATOR"/>
    <property type="match status" value="1"/>
</dbReference>
<dbReference type="SUPFAM" id="SSF46894">
    <property type="entry name" value="C-terminal effector domain of the bipartite response regulators"/>
    <property type="match status" value="1"/>
</dbReference>
<protein>
    <recommendedName>
        <fullName evidence="3">Response regulatory domain-containing protein</fullName>
    </recommendedName>
</protein>
<evidence type="ECO:0000259" key="3">
    <source>
        <dbReference type="PROSITE" id="PS50110"/>
    </source>
</evidence>
<sequence length="276" mass="30907">MNTIKILLVEDHVVVRQGTRQLLEREQGFKIVGEAGDGEEAVRLASQLKPDVIIMDVAMPKLSGIEATKQIKKLLPSTIVLVLTGYDYDEYIFSLLKAGAAGYLMKDVSGDQLIDAIRAVYNGEAVLHPVVARKLMTRFKSQASGTTKTRPQELLSQRELEVLKLAAKGMSNKDIGEETMKKKVLEQVEEIVKDVTTVEEITEIERVISEVKGKILPEPTLGFWEGKTPCWEMFRCPEAMKDECPAFKYRSLPCWQIEGTYCKLYDYGAKGDGTDI</sequence>
<dbReference type="InterPro" id="IPR001789">
    <property type="entry name" value="Sig_transdc_resp-reg_receiver"/>
</dbReference>
<dbReference type="Pfam" id="PF00196">
    <property type="entry name" value="GerE"/>
    <property type="match status" value="1"/>
</dbReference>
<dbReference type="GO" id="GO:0003677">
    <property type="term" value="F:DNA binding"/>
    <property type="evidence" value="ECO:0007669"/>
    <property type="project" value="UniProtKB-KW"/>
</dbReference>
<dbReference type="InterPro" id="IPR039420">
    <property type="entry name" value="WalR-like"/>
</dbReference>
<gene>
    <name evidence="4" type="ORF">S06H3_16328</name>
</gene>
<dbReference type="InterPro" id="IPR016032">
    <property type="entry name" value="Sig_transdc_resp-reg_C-effctor"/>
</dbReference>
<reference evidence="4" key="1">
    <citation type="journal article" date="2014" name="Front. Microbiol.">
        <title>High frequency of phylogenetically diverse reductive dehalogenase-homologous genes in deep subseafloor sedimentary metagenomes.</title>
        <authorList>
            <person name="Kawai M."/>
            <person name="Futagami T."/>
            <person name="Toyoda A."/>
            <person name="Takaki Y."/>
            <person name="Nishi S."/>
            <person name="Hori S."/>
            <person name="Arai W."/>
            <person name="Tsubouchi T."/>
            <person name="Morono Y."/>
            <person name="Uchiyama I."/>
            <person name="Ito T."/>
            <person name="Fujiyama A."/>
            <person name="Inagaki F."/>
            <person name="Takami H."/>
        </authorList>
    </citation>
    <scope>NUCLEOTIDE SEQUENCE</scope>
    <source>
        <strain evidence="4">Expedition CK06-06</strain>
    </source>
</reference>
<dbReference type="PROSITE" id="PS50110">
    <property type="entry name" value="RESPONSE_REGULATORY"/>
    <property type="match status" value="1"/>
</dbReference>
<evidence type="ECO:0000256" key="2">
    <source>
        <dbReference type="ARBA" id="ARBA00023125"/>
    </source>
</evidence>
<dbReference type="GO" id="GO:0000160">
    <property type="term" value="P:phosphorelay signal transduction system"/>
    <property type="evidence" value="ECO:0007669"/>
    <property type="project" value="InterPro"/>
</dbReference>
<dbReference type="AlphaFoldDB" id="X1L9W9"/>
<dbReference type="CDD" id="cd17535">
    <property type="entry name" value="REC_NarL-like"/>
    <property type="match status" value="1"/>
</dbReference>
<dbReference type="Pfam" id="PF00072">
    <property type="entry name" value="Response_reg"/>
    <property type="match status" value="1"/>
</dbReference>